<dbReference type="Proteomes" id="UP000186817">
    <property type="component" value="Unassembled WGS sequence"/>
</dbReference>
<keyword evidence="2" id="KW-1185">Reference proteome</keyword>
<sequence length="140" mass="15158">MFWPLAPFVSLDTRDGTPHPRTDRAPGIFFPRQLCLGLASVGPVLGPAQRRSGKARPFQVGQVLVTEPLAPGSPDTLRELCDPANRPQEPYARTAAGPSGITNEHLRILLDEEADCTVLPSGLHVQTCRRPSSLPFELAV</sequence>
<dbReference type="OrthoDB" id="10659690at2759"/>
<protein>
    <submittedName>
        <fullName evidence="1">Uncharacterized protein</fullName>
    </submittedName>
</protein>
<proteinExistence type="predicted"/>
<evidence type="ECO:0000313" key="1">
    <source>
        <dbReference type="EMBL" id="OLP83265.1"/>
    </source>
</evidence>
<gene>
    <name evidence="1" type="ORF">AK812_SmicGene35997</name>
</gene>
<name>A0A1Q9CK32_SYMMI</name>
<evidence type="ECO:0000313" key="2">
    <source>
        <dbReference type="Proteomes" id="UP000186817"/>
    </source>
</evidence>
<reference evidence="1 2" key="1">
    <citation type="submission" date="2016-02" db="EMBL/GenBank/DDBJ databases">
        <title>Genome analysis of coral dinoflagellate symbionts highlights evolutionary adaptations to a symbiotic lifestyle.</title>
        <authorList>
            <person name="Aranda M."/>
            <person name="Li Y."/>
            <person name="Liew Y.J."/>
            <person name="Baumgarten S."/>
            <person name="Simakov O."/>
            <person name="Wilson M."/>
            <person name="Piel J."/>
            <person name="Ashoor H."/>
            <person name="Bougouffa S."/>
            <person name="Bajic V.B."/>
            <person name="Ryu T."/>
            <person name="Ravasi T."/>
            <person name="Bayer T."/>
            <person name="Micklem G."/>
            <person name="Kim H."/>
            <person name="Bhak J."/>
            <person name="Lajeunesse T.C."/>
            <person name="Voolstra C.R."/>
        </authorList>
    </citation>
    <scope>NUCLEOTIDE SEQUENCE [LARGE SCALE GENOMIC DNA]</scope>
    <source>
        <strain evidence="1 2">CCMP2467</strain>
    </source>
</reference>
<dbReference type="EMBL" id="LSRX01001128">
    <property type="protein sequence ID" value="OLP83265.1"/>
    <property type="molecule type" value="Genomic_DNA"/>
</dbReference>
<organism evidence="1 2">
    <name type="scientific">Symbiodinium microadriaticum</name>
    <name type="common">Dinoflagellate</name>
    <name type="synonym">Zooxanthella microadriatica</name>
    <dbReference type="NCBI Taxonomy" id="2951"/>
    <lineage>
        <taxon>Eukaryota</taxon>
        <taxon>Sar</taxon>
        <taxon>Alveolata</taxon>
        <taxon>Dinophyceae</taxon>
        <taxon>Suessiales</taxon>
        <taxon>Symbiodiniaceae</taxon>
        <taxon>Symbiodinium</taxon>
    </lineage>
</organism>
<dbReference type="AlphaFoldDB" id="A0A1Q9CK32"/>
<accession>A0A1Q9CK32</accession>
<comment type="caution">
    <text evidence="1">The sequence shown here is derived from an EMBL/GenBank/DDBJ whole genome shotgun (WGS) entry which is preliminary data.</text>
</comment>